<gene>
    <name evidence="1" type="ORF">FDZ14_33350</name>
</gene>
<evidence type="ECO:0000313" key="1">
    <source>
        <dbReference type="EMBL" id="QJX80978.1"/>
    </source>
</evidence>
<dbReference type="AlphaFoldDB" id="A0A6M6E969"/>
<protein>
    <submittedName>
        <fullName evidence="1">Uncharacterized protein</fullName>
    </submittedName>
</protein>
<keyword evidence="1" id="KW-0614">Plasmid</keyword>
<dbReference type="Proteomes" id="UP000501076">
    <property type="component" value="Plasmid pFDU301A"/>
</dbReference>
<name>A0A6M6E969_PRIMG</name>
<accession>A0A6M6E969</accession>
<geneLocation type="plasmid" evidence="2">
    <name>pfdu301a</name>
</geneLocation>
<sequence length="140" mass="16333">MNLEETLQSLYNRSKIYSNRKETLNFIFSSLSHFKWVNGELVNYREIGEVFVGELDADGKSVEPITGKSMLEYTPIPFVPIDVNSNLISYPEDIKEDWLKGIEECKEWLKVQINNVDESKLNIKDLRDCVQITKRCLNIR</sequence>
<dbReference type="EMBL" id="CP045273">
    <property type="protein sequence ID" value="QJX80978.1"/>
    <property type="molecule type" value="Genomic_DNA"/>
</dbReference>
<evidence type="ECO:0000313" key="2">
    <source>
        <dbReference type="Proteomes" id="UP000501076"/>
    </source>
</evidence>
<dbReference type="RefSeq" id="WP_171778977.1">
    <property type="nucleotide sequence ID" value="NZ_CP045273.1"/>
</dbReference>
<proteinExistence type="predicted"/>
<reference evidence="1 2" key="1">
    <citation type="submission" date="2019-10" db="EMBL/GenBank/DDBJ databases">
        <title>Complete genome sequences for adaption low water activity.</title>
        <authorList>
            <person name="Zhao L."/>
            <person name="Zhong J."/>
        </authorList>
    </citation>
    <scope>NUCLEOTIDE SEQUENCE [LARGE SCALE GENOMIC DNA]</scope>
    <source>
        <strain evidence="1 2">FDU301</strain>
        <plasmid evidence="2">pfdu301a</plasmid>
    </source>
</reference>
<organism evidence="1 2">
    <name type="scientific">Priestia megaterium</name>
    <name type="common">Bacillus megaterium</name>
    <dbReference type="NCBI Taxonomy" id="1404"/>
    <lineage>
        <taxon>Bacteria</taxon>
        <taxon>Bacillati</taxon>
        <taxon>Bacillota</taxon>
        <taxon>Bacilli</taxon>
        <taxon>Bacillales</taxon>
        <taxon>Bacillaceae</taxon>
        <taxon>Priestia</taxon>
    </lineage>
</organism>